<proteinExistence type="predicted"/>
<sequence>MKFLTSIIVLISFHLSVNAQNIEIKNASWFDGQKFQKRKLFIKEGLFTFAQPDTVHKQIDLQGKFILPAYGEAHTHNLSNNYGIDYLIEQYLNEGILYIQVLGGSHKGRLDVRNKILQSKLQVSYSNGGITCTLGHPYTIYEPLAMGIYNSSERKRRKEEIRDSRLVENDAYWFFDSIEDVDNKWDQLLITKPDVIKIMLLFADRYDSLYNNTNKLGDKGLSPSVAKYVVQKAKAHNLRVFAHVETAFDFRTALNIGVDVVAHLPGYSWNGDDKTLINYTLSNQDLLNAKKNNVSIVTTASISKNYANIRVDDKLVFNQERFNKVIEYQKELIKRIIKYKVNLSVGSDVYSKTLFEEVNYLKEHNILNNLQIINSICVVNPKLIFPYRKIGEINEGYEANFVVLDSNPLVNINSLKNIQDLYFKGSSIKM</sequence>
<organism evidence="3 4">
    <name type="scientific">Polaribacter porphyrae</name>
    <dbReference type="NCBI Taxonomy" id="1137780"/>
    <lineage>
        <taxon>Bacteria</taxon>
        <taxon>Pseudomonadati</taxon>
        <taxon>Bacteroidota</taxon>
        <taxon>Flavobacteriia</taxon>
        <taxon>Flavobacteriales</taxon>
        <taxon>Flavobacteriaceae</taxon>
    </lineage>
</organism>
<keyword evidence="1" id="KW-0732">Signal</keyword>
<dbReference type="Gene3D" id="3.20.20.140">
    <property type="entry name" value="Metal-dependent hydrolases"/>
    <property type="match status" value="1"/>
</dbReference>
<protein>
    <recommendedName>
        <fullName evidence="2">Amidohydrolase-related domain-containing protein</fullName>
    </recommendedName>
</protein>
<dbReference type="PANTHER" id="PTHR43135">
    <property type="entry name" value="ALPHA-D-RIBOSE 1-METHYLPHOSPHONATE 5-TRIPHOSPHATE DIPHOSPHATASE"/>
    <property type="match status" value="1"/>
</dbReference>
<dbReference type="RefSeq" id="WP_105015700.1">
    <property type="nucleotide sequence ID" value="NZ_MSCN01000001.1"/>
</dbReference>
<dbReference type="EMBL" id="MSCN01000001">
    <property type="protein sequence ID" value="PQJ79097.1"/>
    <property type="molecule type" value="Genomic_DNA"/>
</dbReference>
<dbReference type="GO" id="GO:0016810">
    <property type="term" value="F:hydrolase activity, acting on carbon-nitrogen (but not peptide) bonds"/>
    <property type="evidence" value="ECO:0007669"/>
    <property type="project" value="InterPro"/>
</dbReference>
<dbReference type="InterPro" id="IPR006680">
    <property type="entry name" value="Amidohydro-rel"/>
</dbReference>
<dbReference type="InterPro" id="IPR011059">
    <property type="entry name" value="Metal-dep_hydrolase_composite"/>
</dbReference>
<evidence type="ECO:0000256" key="1">
    <source>
        <dbReference type="SAM" id="SignalP"/>
    </source>
</evidence>
<dbReference type="Proteomes" id="UP000238882">
    <property type="component" value="Unassembled WGS sequence"/>
</dbReference>
<comment type="caution">
    <text evidence="3">The sequence shown here is derived from an EMBL/GenBank/DDBJ whole genome shotgun (WGS) entry which is preliminary data.</text>
</comment>
<dbReference type="InterPro" id="IPR051781">
    <property type="entry name" value="Metallo-dep_Hydrolase"/>
</dbReference>
<feature type="signal peptide" evidence="1">
    <location>
        <begin position="1"/>
        <end position="19"/>
    </location>
</feature>
<dbReference type="PANTHER" id="PTHR43135:SF3">
    <property type="entry name" value="ALPHA-D-RIBOSE 1-METHYLPHOSPHONATE 5-TRIPHOSPHATE DIPHOSPHATASE"/>
    <property type="match status" value="1"/>
</dbReference>
<reference evidence="3 4" key="1">
    <citation type="submission" date="2016-12" db="EMBL/GenBank/DDBJ databases">
        <title>Trade-off between light-utilization and light-protection in marine flavobacteria.</title>
        <authorList>
            <person name="Kumagai Y."/>
            <person name="Yoshizawa S."/>
            <person name="Kogure K."/>
            <person name="Iwasaki W."/>
        </authorList>
    </citation>
    <scope>NUCLEOTIDE SEQUENCE [LARGE SCALE GENOMIC DNA]</scope>
    <source>
        <strain evidence="3 4">NBRC 108759</strain>
    </source>
</reference>
<feature type="chain" id="PRO_5015531003" description="Amidohydrolase-related domain-containing protein" evidence="1">
    <location>
        <begin position="20"/>
        <end position="430"/>
    </location>
</feature>
<dbReference type="SUPFAM" id="SSF51338">
    <property type="entry name" value="Composite domain of metallo-dependent hydrolases"/>
    <property type="match status" value="1"/>
</dbReference>
<evidence type="ECO:0000259" key="2">
    <source>
        <dbReference type="Pfam" id="PF01979"/>
    </source>
</evidence>
<dbReference type="AlphaFoldDB" id="A0A2S7WNA5"/>
<evidence type="ECO:0000313" key="4">
    <source>
        <dbReference type="Proteomes" id="UP000238882"/>
    </source>
</evidence>
<dbReference type="Pfam" id="PF01979">
    <property type="entry name" value="Amidohydro_1"/>
    <property type="match status" value="1"/>
</dbReference>
<dbReference type="InterPro" id="IPR032466">
    <property type="entry name" value="Metal_Hydrolase"/>
</dbReference>
<keyword evidence="4" id="KW-1185">Reference proteome</keyword>
<evidence type="ECO:0000313" key="3">
    <source>
        <dbReference type="EMBL" id="PQJ79097.1"/>
    </source>
</evidence>
<name>A0A2S7WNA5_9FLAO</name>
<gene>
    <name evidence="3" type="ORF">BTO18_07910</name>
</gene>
<accession>A0A2S7WNA5</accession>
<feature type="domain" description="Amidohydrolase-related" evidence="2">
    <location>
        <begin position="217"/>
        <end position="425"/>
    </location>
</feature>
<dbReference type="Gene3D" id="2.30.40.10">
    <property type="entry name" value="Urease, subunit C, domain 1"/>
    <property type="match status" value="1"/>
</dbReference>
<dbReference type="OrthoDB" id="9765769at2"/>
<dbReference type="SUPFAM" id="SSF51556">
    <property type="entry name" value="Metallo-dependent hydrolases"/>
    <property type="match status" value="1"/>
</dbReference>